<gene>
    <name evidence="2" type="ORF">GMARGA_LOCUS187</name>
</gene>
<dbReference type="EMBL" id="CAJVQB010000020">
    <property type="protein sequence ID" value="CAG8458622.1"/>
    <property type="molecule type" value="Genomic_DNA"/>
</dbReference>
<evidence type="ECO:0000313" key="2">
    <source>
        <dbReference type="EMBL" id="CAG8458622.1"/>
    </source>
</evidence>
<feature type="region of interest" description="Disordered" evidence="1">
    <location>
        <begin position="67"/>
        <end position="112"/>
    </location>
</feature>
<organism evidence="2 3">
    <name type="scientific">Gigaspora margarita</name>
    <dbReference type="NCBI Taxonomy" id="4874"/>
    <lineage>
        <taxon>Eukaryota</taxon>
        <taxon>Fungi</taxon>
        <taxon>Fungi incertae sedis</taxon>
        <taxon>Mucoromycota</taxon>
        <taxon>Glomeromycotina</taxon>
        <taxon>Glomeromycetes</taxon>
        <taxon>Diversisporales</taxon>
        <taxon>Gigasporaceae</taxon>
        <taxon>Gigaspora</taxon>
    </lineage>
</organism>
<sequence>MWPEVHIINGWSKQSQRHTNGIFQQKLSKWIEDTQRKNWASAVPYVVIINDYDNYQEVVESIVANVKKEKKKSSHPEHNPIETDEMVTDTEQDIAETSTIHSYTKTDKEWKI</sequence>
<proteinExistence type="predicted"/>
<evidence type="ECO:0000313" key="3">
    <source>
        <dbReference type="Proteomes" id="UP000789901"/>
    </source>
</evidence>
<comment type="caution">
    <text evidence="2">The sequence shown here is derived from an EMBL/GenBank/DDBJ whole genome shotgun (WGS) entry which is preliminary data.</text>
</comment>
<evidence type="ECO:0000256" key="1">
    <source>
        <dbReference type="SAM" id="MobiDB-lite"/>
    </source>
</evidence>
<accession>A0ABM8VVT5</accession>
<feature type="compositionally biased region" description="Acidic residues" evidence="1">
    <location>
        <begin position="82"/>
        <end position="94"/>
    </location>
</feature>
<name>A0ABM8VVT5_GIGMA</name>
<protein>
    <submittedName>
        <fullName evidence="2">12479_t:CDS:1</fullName>
    </submittedName>
</protein>
<dbReference type="Proteomes" id="UP000789901">
    <property type="component" value="Unassembled WGS sequence"/>
</dbReference>
<reference evidence="2 3" key="1">
    <citation type="submission" date="2021-06" db="EMBL/GenBank/DDBJ databases">
        <authorList>
            <person name="Kallberg Y."/>
            <person name="Tangrot J."/>
            <person name="Rosling A."/>
        </authorList>
    </citation>
    <scope>NUCLEOTIDE SEQUENCE [LARGE SCALE GENOMIC DNA]</scope>
    <source>
        <strain evidence="2 3">120-4 pot B 10/14</strain>
    </source>
</reference>
<keyword evidence="3" id="KW-1185">Reference proteome</keyword>